<reference evidence="2 3" key="1">
    <citation type="journal article" date="2023" name="ISME J.">
        <title>Cultivation and genomic characterization of novel and ubiquitous marine nitrite-oxidizing bacteria from the Nitrospirales.</title>
        <authorList>
            <person name="Mueller A.J."/>
            <person name="Daebeler A."/>
            <person name="Herbold C.W."/>
            <person name="Kirkegaard R.H."/>
            <person name="Daims H."/>
        </authorList>
    </citation>
    <scope>NUCLEOTIDE SEQUENCE [LARGE SCALE GENOMIC DNA]</scope>
    <source>
        <strain evidence="2 3">EB</strain>
    </source>
</reference>
<feature type="transmembrane region" description="Helical" evidence="1">
    <location>
        <begin position="183"/>
        <end position="209"/>
    </location>
</feature>
<dbReference type="InterPro" id="IPR008910">
    <property type="entry name" value="MSC_TM_helix"/>
</dbReference>
<keyword evidence="1" id="KW-0812">Transmembrane</keyword>
<evidence type="ECO:0000313" key="2">
    <source>
        <dbReference type="EMBL" id="MDT7041780.1"/>
    </source>
</evidence>
<comment type="caution">
    <text evidence="2">The sequence shown here is derived from an EMBL/GenBank/DDBJ whole genome shotgun (WGS) entry which is preliminary data.</text>
</comment>
<feature type="transmembrane region" description="Helical" evidence="1">
    <location>
        <begin position="118"/>
        <end position="138"/>
    </location>
</feature>
<evidence type="ECO:0000313" key="3">
    <source>
        <dbReference type="Proteomes" id="UP001250932"/>
    </source>
</evidence>
<gene>
    <name evidence="2" type="ORF">PPG34_05410</name>
</gene>
<protein>
    <submittedName>
        <fullName evidence="2">Uncharacterized protein</fullName>
    </submittedName>
</protein>
<dbReference type="Gene3D" id="1.10.287.1260">
    <property type="match status" value="1"/>
</dbReference>
<dbReference type="RefSeq" id="WP_313832128.1">
    <property type="nucleotide sequence ID" value="NZ_JAQOUE010000001.1"/>
</dbReference>
<feature type="transmembrane region" description="Helical" evidence="1">
    <location>
        <begin position="23"/>
        <end position="46"/>
    </location>
</feature>
<accession>A0ABU3K5Z8</accession>
<name>A0ABU3K5Z8_9BACT</name>
<keyword evidence="1" id="KW-1133">Transmembrane helix</keyword>
<evidence type="ECO:0000256" key="1">
    <source>
        <dbReference type="SAM" id="Phobius"/>
    </source>
</evidence>
<dbReference type="Proteomes" id="UP001250932">
    <property type="component" value="Unassembled WGS sequence"/>
</dbReference>
<dbReference type="EMBL" id="JAQOUE010000001">
    <property type="protein sequence ID" value="MDT7041780.1"/>
    <property type="molecule type" value="Genomic_DNA"/>
</dbReference>
<sequence>MEWFEPFFQKALLEPIKALGQQLLALLPNVVAMGIILVIGLILAWLCGQAVERFLRVIRMDILTQRMGLTAALARGGVKASPSFLAGRMFFWIVLSLGVVAALAVLRLDPVNKFTESLLGFFPYIVTSLFIVVGGFLLSNFVSQGVLIAAVNAGLPPARLLAASTRWGIQLAAIAMALEQLGIAANIVVVGFGIAFGGVVLAAAIAFGLGAKDLAKDVLEKRFSTRPKSESSDDLRHL</sequence>
<keyword evidence="1" id="KW-0472">Membrane</keyword>
<organism evidence="2 3">
    <name type="scientific">Candidatus Nitronereus thalassa</name>
    <dbReference type="NCBI Taxonomy" id="3020898"/>
    <lineage>
        <taxon>Bacteria</taxon>
        <taxon>Pseudomonadati</taxon>
        <taxon>Nitrospirota</taxon>
        <taxon>Nitrospiria</taxon>
        <taxon>Nitrospirales</taxon>
        <taxon>Nitrospiraceae</taxon>
        <taxon>Candidatus Nitronereus</taxon>
    </lineage>
</organism>
<keyword evidence="3" id="KW-1185">Reference proteome</keyword>
<dbReference type="Pfam" id="PF05552">
    <property type="entry name" value="MS_channel_1st_1"/>
    <property type="match status" value="2"/>
</dbReference>
<feature type="transmembrane region" description="Helical" evidence="1">
    <location>
        <begin position="89"/>
        <end position="106"/>
    </location>
</feature>
<proteinExistence type="predicted"/>